<keyword evidence="9 11" id="KW-0057">Aromatic amino acid biosynthesis</keyword>
<dbReference type="InterPro" id="IPR000623">
    <property type="entry name" value="Shikimate_kinase/TSH1"/>
</dbReference>
<evidence type="ECO:0000256" key="5">
    <source>
        <dbReference type="ARBA" id="ARBA00022679"/>
    </source>
</evidence>
<dbReference type="PANTHER" id="PTHR21087">
    <property type="entry name" value="SHIKIMATE KINASE"/>
    <property type="match status" value="1"/>
</dbReference>
<dbReference type="KEGG" id="plw:D5F53_20135"/>
<keyword evidence="8 11" id="KW-0067">ATP-binding</keyword>
<dbReference type="GO" id="GO:0009423">
    <property type="term" value="P:chorismate biosynthetic process"/>
    <property type="evidence" value="ECO:0007669"/>
    <property type="project" value="UniProtKB-UniRule"/>
</dbReference>
<dbReference type="RefSeq" id="WP_119849216.1">
    <property type="nucleotide sequence ID" value="NZ_CP032412.1"/>
</dbReference>
<comment type="catalytic activity">
    <reaction evidence="10 11">
        <text>shikimate + ATP = 3-phosphoshikimate + ADP + H(+)</text>
        <dbReference type="Rhea" id="RHEA:13121"/>
        <dbReference type="ChEBI" id="CHEBI:15378"/>
        <dbReference type="ChEBI" id="CHEBI:30616"/>
        <dbReference type="ChEBI" id="CHEBI:36208"/>
        <dbReference type="ChEBI" id="CHEBI:145989"/>
        <dbReference type="ChEBI" id="CHEBI:456216"/>
        <dbReference type="EC" id="2.7.1.71"/>
    </reaction>
</comment>
<dbReference type="CDD" id="cd00464">
    <property type="entry name" value="SK"/>
    <property type="match status" value="1"/>
</dbReference>
<feature type="binding site" evidence="11">
    <location>
        <position position="157"/>
    </location>
    <ligand>
        <name>ATP</name>
        <dbReference type="ChEBI" id="CHEBI:30616"/>
    </ligand>
</feature>
<organism evidence="12 13">
    <name type="scientific">Paenibacillus lautus</name>
    <name type="common">Bacillus lautus</name>
    <dbReference type="NCBI Taxonomy" id="1401"/>
    <lineage>
        <taxon>Bacteria</taxon>
        <taxon>Bacillati</taxon>
        <taxon>Bacillota</taxon>
        <taxon>Bacilli</taxon>
        <taxon>Bacillales</taxon>
        <taxon>Paenibacillaceae</taxon>
        <taxon>Paenibacillus</taxon>
    </lineage>
</organism>
<feature type="binding site" evidence="11">
    <location>
        <position position="123"/>
    </location>
    <ligand>
        <name>ATP</name>
        <dbReference type="ChEBI" id="CHEBI:30616"/>
    </ligand>
</feature>
<keyword evidence="4 11" id="KW-0028">Amino-acid biosynthesis</keyword>
<evidence type="ECO:0000313" key="12">
    <source>
        <dbReference type="EMBL" id="AYB45464.1"/>
    </source>
</evidence>
<comment type="function">
    <text evidence="11">Catalyzes the specific phosphorylation of the 3-hydroxyl group of shikimic acid using ATP as a cosubstrate.</text>
</comment>
<proteinExistence type="inferred from homology"/>
<dbReference type="GO" id="GO:0000287">
    <property type="term" value="F:magnesium ion binding"/>
    <property type="evidence" value="ECO:0007669"/>
    <property type="project" value="UniProtKB-UniRule"/>
</dbReference>
<dbReference type="Proteomes" id="UP000266552">
    <property type="component" value="Chromosome"/>
</dbReference>
<comment type="subunit">
    <text evidence="11">Monomer.</text>
</comment>
<evidence type="ECO:0000256" key="8">
    <source>
        <dbReference type="ARBA" id="ARBA00022840"/>
    </source>
</evidence>
<accession>A0A385TRT8</accession>
<dbReference type="SUPFAM" id="SSF52540">
    <property type="entry name" value="P-loop containing nucleoside triphosphate hydrolases"/>
    <property type="match status" value="1"/>
</dbReference>
<dbReference type="InterPro" id="IPR023000">
    <property type="entry name" value="Shikimate_kinase_CS"/>
</dbReference>
<dbReference type="EMBL" id="CP032412">
    <property type="protein sequence ID" value="AYB45464.1"/>
    <property type="molecule type" value="Genomic_DNA"/>
</dbReference>
<dbReference type="PANTHER" id="PTHR21087:SF16">
    <property type="entry name" value="SHIKIMATE KINASE 1, CHLOROPLASTIC"/>
    <property type="match status" value="1"/>
</dbReference>
<feature type="binding site" evidence="11">
    <location>
        <position position="39"/>
    </location>
    <ligand>
        <name>substrate</name>
    </ligand>
</feature>
<evidence type="ECO:0000256" key="9">
    <source>
        <dbReference type="ARBA" id="ARBA00023141"/>
    </source>
</evidence>
<evidence type="ECO:0000256" key="7">
    <source>
        <dbReference type="ARBA" id="ARBA00022777"/>
    </source>
</evidence>
<evidence type="ECO:0000256" key="3">
    <source>
        <dbReference type="ARBA" id="ARBA00012154"/>
    </source>
</evidence>
<evidence type="ECO:0000256" key="6">
    <source>
        <dbReference type="ARBA" id="ARBA00022741"/>
    </source>
</evidence>
<comment type="subcellular location">
    <subcellularLocation>
        <location evidence="11">Cytoplasm</location>
    </subcellularLocation>
</comment>
<comment type="pathway">
    <text evidence="1 11">Metabolic intermediate biosynthesis; chorismate biosynthesis; chorismate from D-erythrose 4-phosphate and phosphoenolpyruvate: step 5/7.</text>
</comment>
<dbReference type="GO" id="GO:0008652">
    <property type="term" value="P:amino acid biosynthetic process"/>
    <property type="evidence" value="ECO:0007669"/>
    <property type="project" value="UniProtKB-KW"/>
</dbReference>
<dbReference type="GO" id="GO:0005829">
    <property type="term" value="C:cytosol"/>
    <property type="evidence" value="ECO:0007669"/>
    <property type="project" value="TreeGrafter"/>
</dbReference>
<keyword evidence="11" id="KW-0460">Magnesium</keyword>
<dbReference type="HAMAP" id="MF_00109">
    <property type="entry name" value="Shikimate_kinase"/>
    <property type="match status" value="1"/>
</dbReference>
<keyword evidence="7 11" id="KW-0418">Kinase</keyword>
<dbReference type="GO" id="GO:0004765">
    <property type="term" value="F:shikimate kinase activity"/>
    <property type="evidence" value="ECO:0007669"/>
    <property type="project" value="UniProtKB-UniRule"/>
</dbReference>
<feature type="binding site" evidence="11">
    <location>
        <position position="85"/>
    </location>
    <ligand>
        <name>substrate</name>
    </ligand>
</feature>
<evidence type="ECO:0000256" key="1">
    <source>
        <dbReference type="ARBA" id="ARBA00004842"/>
    </source>
</evidence>
<evidence type="ECO:0000256" key="4">
    <source>
        <dbReference type="ARBA" id="ARBA00022605"/>
    </source>
</evidence>
<keyword evidence="11" id="KW-0963">Cytoplasm</keyword>
<dbReference type="EC" id="2.7.1.71" evidence="3 11"/>
<feature type="binding site" evidence="11">
    <location>
        <position position="63"/>
    </location>
    <ligand>
        <name>substrate</name>
    </ligand>
</feature>
<dbReference type="Gene3D" id="3.40.50.300">
    <property type="entry name" value="P-loop containing nucleotide triphosphate hydrolases"/>
    <property type="match status" value="1"/>
</dbReference>
<keyword evidence="6 11" id="KW-0547">Nucleotide-binding</keyword>
<dbReference type="PROSITE" id="PS01128">
    <property type="entry name" value="SHIKIMATE_KINASE"/>
    <property type="match status" value="1"/>
</dbReference>
<evidence type="ECO:0000256" key="11">
    <source>
        <dbReference type="HAMAP-Rule" id="MF_00109"/>
    </source>
</evidence>
<feature type="binding site" evidence="11">
    <location>
        <position position="21"/>
    </location>
    <ligand>
        <name>Mg(2+)</name>
        <dbReference type="ChEBI" id="CHEBI:18420"/>
    </ligand>
</feature>
<keyword evidence="5 11" id="KW-0808">Transferase</keyword>
<protein>
    <recommendedName>
        <fullName evidence="3 11">Shikimate kinase</fullName>
        <shortName evidence="11">SK</shortName>
        <ecNumber evidence="3 11">2.7.1.71</ecNumber>
    </recommendedName>
</protein>
<evidence type="ECO:0000256" key="10">
    <source>
        <dbReference type="ARBA" id="ARBA00048567"/>
    </source>
</evidence>
<name>A0A385TRT8_PAELA</name>
<reference evidence="12 13" key="1">
    <citation type="submission" date="2018-09" db="EMBL/GenBank/DDBJ databases">
        <title>Genome Sequence of Paenibacillus lautus Strain E7593-69, Azo Dye-Degrading Bacteria, Isolated from Commercial Tattoo Inks.</title>
        <authorList>
            <person name="Nho S.W."/>
            <person name="Kim S.-J."/>
            <person name="Kweon O."/>
            <person name="Cerniglia C.E."/>
        </authorList>
    </citation>
    <scope>NUCLEOTIDE SEQUENCE [LARGE SCALE GENOMIC DNA]</scope>
    <source>
        <strain evidence="12 13">E7593-69</strain>
    </source>
</reference>
<gene>
    <name evidence="11" type="primary">aroK</name>
    <name evidence="12" type="ORF">D5F53_20135</name>
</gene>
<evidence type="ECO:0000313" key="13">
    <source>
        <dbReference type="Proteomes" id="UP000266552"/>
    </source>
</evidence>
<dbReference type="PRINTS" id="PR01100">
    <property type="entry name" value="SHIKIMTKNASE"/>
</dbReference>
<feature type="binding site" evidence="11">
    <location>
        <position position="141"/>
    </location>
    <ligand>
        <name>substrate</name>
    </ligand>
</feature>
<evidence type="ECO:0000256" key="2">
    <source>
        <dbReference type="ARBA" id="ARBA00006997"/>
    </source>
</evidence>
<dbReference type="InterPro" id="IPR027417">
    <property type="entry name" value="P-loop_NTPase"/>
</dbReference>
<dbReference type="UniPathway" id="UPA00053">
    <property type="reaction ID" value="UER00088"/>
</dbReference>
<keyword evidence="13" id="KW-1185">Reference proteome</keyword>
<comment type="cofactor">
    <cofactor evidence="11">
        <name>Mg(2+)</name>
        <dbReference type="ChEBI" id="CHEBI:18420"/>
    </cofactor>
    <text evidence="11">Binds 1 Mg(2+) ion per subunit.</text>
</comment>
<keyword evidence="11" id="KW-0479">Metal-binding</keyword>
<dbReference type="AlphaFoldDB" id="A0A385TRT8"/>
<comment type="similarity">
    <text evidence="2 11">Belongs to the shikimate kinase family.</text>
</comment>
<dbReference type="GO" id="GO:0005524">
    <property type="term" value="F:ATP binding"/>
    <property type="evidence" value="ECO:0007669"/>
    <property type="project" value="UniProtKB-UniRule"/>
</dbReference>
<dbReference type="Pfam" id="PF01202">
    <property type="entry name" value="SKI"/>
    <property type="match status" value="1"/>
</dbReference>
<sequence>MKLDKLGRNIILIGMMGTGKSTVGRLVADTLGYNLIDLDAEIERMEGRTISEMFETDGEPYFREAESAALRSVLLRDGIVLASGGGAVLRSDNCDVMKRGGWVVALTADAASIVERVRGDANRPLLAGDVEERVRRILDERKDNYRFADVMVDTVGRSADEVAADILTHYRG</sequence>
<dbReference type="GO" id="GO:0009073">
    <property type="term" value="P:aromatic amino acid family biosynthetic process"/>
    <property type="evidence" value="ECO:0007669"/>
    <property type="project" value="UniProtKB-KW"/>
</dbReference>
<dbReference type="InterPro" id="IPR031322">
    <property type="entry name" value="Shikimate/glucono_kinase"/>
</dbReference>
<feature type="binding site" evidence="11">
    <location>
        <begin position="17"/>
        <end position="22"/>
    </location>
    <ligand>
        <name>ATP</name>
        <dbReference type="ChEBI" id="CHEBI:30616"/>
    </ligand>
</feature>